<gene>
    <name evidence="1" type="ORF">CUJ84_pRLN3000123</name>
</gene>
<dbReference type="Proteomes" id="UP000238523">
    <property type="component" value="Plasmid pRLN3"/>
</dbReference>
<protein>
    <submittedName>
        <fullName evidence="1">Uncharacterized protein</fullName>
    </submittedName>
</protein>
<sequence>MIKRSKSSTRPSMRLTLYPAPGAYIDIYTAIENKLDVEIPAG</sequence>
<evidence type="ECO:0000313" key="1">
    <source>
        <dbReference type="EMBL" id="AUW47261.1"/>
    </source>
</evidence>
<dbReference type="EMBL" id="CP025015">
    <property type="protein sequence ID" value="AUW47261.1"/>
    <property type="molecule type" value="Genomic_DNA"/>
</dbReference>
<name>A0A2K9ZGU6_RHILE</name>
<dbReference type="AlphaFoldDB" id="A0A2K9ZGU6"/>
<evidence type="ECO:0000313" key="2">
    <source>
        <dbReference type="Proteomes" id="UP000238523"/>
    </source>
</evidence>
<keyword evidence="1" id="KW-0614">Plasmid</keyword>
<proteinExistence type="predicted"/>
<organism evidence="1 2">
    <name type="scientific">Rhizobium leguminosarum</name>
    <dbReference type="NCBI Taxonomy" id="384"/>
    <lineage>
        <taxon>Bacteria</taxon>
        <taxon>Pseudomonadati</taxon>
        <taxon>Pseudomonadota</taxon>
        <taxon>Alphaproteobacteria</taxon>
        <taxon>Hyphomicrobiales</taxon>
        <taxon>Rhizobiaceae</taxon>
        <taxon>Rhizobium/Agrobacterium group</taxon>
        <taxon>Rhizobium</taxon>
    </lineage>
</organism>
<accession>A0A2K9ZGU6</accession>
<geneLocation type="plasmid" evidence="2">
    <name>prln3</name>
</geneLocation>
<reference evidence="1 2" key="1">
    <citation type="submission" date="2017-11" db="EMBL/GenBank/DDBJ databases">
        <title>Complete genome of Rhizobium leguminosarum Norway, an ineffective micro-symbiont.</title>
        <authorList>
            <person name="Hoffrichter A."/>
            <person name="Liang J."/>
            <person name="Brachmann A."/>
            <person name="Marin M."/>
        </authorList>
    </citation>
    <scope>NUCLEOTIDE SEQUENCE [LARGE SCALE GENOMIC DNA]</scope>
    <source>
        <strain evidence="1 2">Norway</strain>
        <plasmid evidence="2">Plasmid prln3</plasmid>
    </source>
</reference>